<dbReference type="Gene3D" id="1.20.1250.20">
    <property type="entry name" value="MFS general substrate transporter like domains"/>
    <property type="match status" value="1"/>
</dbReference>
<keyword evidence="4 7" id="KW-1133">Transmembrane helix</keyword>
<keyword evidence="2" id="KW-0813">Transport</keyword>
<evidence type="ECO:0000256" key="6">
    <source>
        <dbReference type="SAM" id="MobiDB-lite"/>
    </source>
</evidence>
<comment type="subcellular location">
    <subcellularLocation>
        <location evidence="1">Membrane</location>
        <topology evidence="1">Multi-pass membrane protein</topology>
    </subcellularLocation>
</comment>
<feature type="compositionally biased region" description="Basic and acidic residues" evidence="6">
    <location>
        <begin position="1"/>
        <end position="16"/>
    </location>
</feature>
<name>A0A6A7BZY2_9PEZI</name>
<dbReference type="CDD" id="cd17330">
    <property type="entry name" value="MFS_SLC46_TetA_like"/>
    <property type="match status" value="1"/>
</dbReference>
<dbReference type="GO" id="GO:0022857">
    <property type="term" value="F:transmembrane transporter activity"/>
    <property type="evidence" value="ECO:0007669"/>
    <property type="project" value="InterPro"/>
</dbReference>
<feature type="transmembrane region" description="Helical" evidence="7">
    <location>
        <begin position="41"/>
        <end position="64"/>
    </location>
</feature>
<evidence type="ECO:0000256" key="4">
    <source>
        <dbReference type="ARBA" id="ARBA00022989"/>
    </source>
</evidence>
<dbReference type="InterPro" id="IPR011701">
    <property type="entry name" value="MFS"/>
</dbReference>
<feature type="transmembrane region" description="Helical" evidence="7">
    <location>
        <begin position="390"/>
        <end position="411"/>
    </location>
</feature>
<feature type="transmembrane region" description="Helical" evidence="7">
    <location>
        <begin position="218"/>
        <end position="240"/>
    </location>
</feature>
<accession>A0A6A7BZY2</accession>
<evidence type="ECO:0000256" key="7">
    <source>
        <dbReference type="SAM" id="Phobius"/>
    </source>
</evidence>
<feature type="transmembrane region" description="Helical" evidence="7">
    <location>
        <begin position="177"/>
        <end position="198"/>
    </location>
</feature>
<feature type="transmembrane region" description="Helical" evidence="7">
    <location>
        <begin position="444"/>
        <end position="471"/>
    </location>
</feature>
<keyword evidence="5 7" id="KW-0472">Membrane</keyword>
<feature type="transmembrane region" description="Helical" evidence="7">
    <location>
        <begin position="483"/>
        <end position="507"/>
    </location>
</feature>
<proteinExistence type="predicted"/>
<keyword evidence="3 7" id="KW-0812">Transmembrane</keyword>
<dbReference type="EMBL" id="MU005983">
    <property type="protein sequence ID" value="KAF2860289.1"/>
    <property type="molecule type" value="Genomic_DNA"/>
</dbReference>
<keyword evidence="10" id="KW-1185">Reference proteome</keyword>
<feature type="transmembrane region" description="Helical" evidence="7">
    <location>
        <begin position="116"/>
        <end position="139"/>
    </location>
</feature>
<evidence type="ECO:0000256" key="2">
    <source>
        <dbReference type="ARBA" id="ARBA00022448"/>
    </source>
</evidence>
<dbReference type="Pfam" id="PF07690">
    <property type="entry name" value="MFS_1"/>
    <property type="match status" value="1"/>
</dbReference>
<evidence type="ECO:0000256" key="1">
    <source>
        <dbReference type="ARBA" id="ARBA00004141"/>
    </source>
</evidence>
<feature type="transmembrane region" description="Helical" evidence="7">
    <location>
        <begin position="84"/>
        <end position="104"/>
    </location>
</feature>
<evidence type="ECO:0000313" key="10">
    <source>
        <dbReference type="Proteomes" id="UP000799421"/>
    </source>
</evidence>
<evidence type="ECO:0000256" key="5">
    <source>
        <dbReference type="ARBA" id="ARBA00023136"/>
    </source>
</evidence>
<feature type="transmembrane region" description="Helical" evidence="7">
    <location>
        <begin position="319"/>
        <end position="338"/>
    </location>
</feature>
<organism evidence="9 10">
    <name type="scientific">Piedraia hortae CBS 480.64</name>
    <dbReference type="NCBI Taxonomy" id="1314780"/>
    <lineage>
        <taxon>Eukaryota</taxon>
        <taxon>Fungi</taxon>
        <taxon>Dikarya</taxon>
        <taxon>Ascomycota</taxon>
        <taxon>Pezizomycotina</taxon>
        <taxon>Dothideomycetes</taxon>
        <taxon>Dothideomycetidae</taxon>
        <taxon>Capnodiales</taxon>
        <taxon>Piedraiaceae</taxon>
        <taxon>Piedraia</taxon>
    </lineage>
</organism>
<sequence length="590" mass="64157">MVLSREISDLGTEAHHGHSRPGDVNFGSRLQRRISRDPNKFPTAQLALLALIRVAEPIAITSIFPYAWQLVLDFKVGDPADASFYAGILISAFNLAEAISGVFWGGVSDRWGRRPVLFIGCFGTILTLLTIGFSVNFWMTLAGRIVGGALNGNVGVIQTMVAEIVVNPAHEPKAYAVMPFVWSVGIIVGPAVGGYFASPAESFPGSFLDIPLFRRFPYALPNLICASLMLVSIVIGYLTLEETHPDMQPWSTKEDLEHTDTVTPYSAQGSTQYQAVNLERPETYGTFTEVNEDVGEEWNLRRDGTSRPPSLKGNSGRVFTKRIMMLMLALGIFTYHSMTYDHLMPIFFQDERVPGVHTNSSPLTTKNGAFGNQNGSFAGGLGLSVKQCGIILAVNGVIALFVQAVIFPFAASQLGVWRSFLMTAILHPIAYFIVPWLVLLPPSLLYPGIYTCLVVRNLMSILAYPLLLILIKEASTSSSCLGKINGLSASTGAACRTIASPIAGLLYSMGDKTDFTPMAWWASALVAVIGAFQAFSITNQIKGPHYQVRPVAPCRFMPNDEGLVNTVKIRVYDSPDSASVDENTPLMTSP</sequence>
<dbReference type="PANTHER" id="PTHR23504">
    <property type="entry name" value="MAJOR FACILITATOR SUPERFAMILY DOMAIN-CONTAINING PROTEIN 10"/>
    <property type="match status" value="1"/>
</dbReference>
<feature type="domain" description="Major facilitator superfamily (MFS) profile" evidence="8">
    <location>
        <begin position="45"/>
        <end position="542"/>
    </location>
</feature>
<evidence type="ECO:0000313" key="9">
    <source>
        <dbReference type="EMBL" id="KAF2860289.1"/>
    </source>
</evidence>
<feature type="transmembrane region" description="Helical" evidence="7">
    <location>
        <begin position="145"/>
        <end position="165"/>
    </location>
</feature>
<feature type="transmembrane region" description="Helical" evidence="7">
    <location>
        <begin position="519"/>
        <end position="537"/>
    </location>
</feature>
<dbReference type="InterPro" id="IPR020846">
    <property type="entry name" value="MFS_dom"/>
</dbReference>
<dbReference type="OrthoDB" id="10262656at2759"/>
<feature type="region of interest" description="Disordered" evidence="6">
    <location>
        <begin position="1"/>
        <end position="25"/>
    </location>
</feature>
<dbReference type="AlphaFoldDB" id="A0A6A7BZY2"/>
<dbReference type="GO" id="GO:0016020">
    <property type="term" value="C:membrane"/>
    <property type="evidence" value="ECO:0007669"/>
    <property type="project" value="UniProtKB-SubCell"/>
</dbReference>
<evidence type="ECO:0000259" key="8">
    <source>
        <dbReference type="PROSITE" id="PS50850"/>
    </source>
</evidence>
<dbReference type="PANTHER" id="PTHR23504:SF2">
    <property type="entry name" value="TRANSPORTER, PUTATIVE (AFU_ORTHOLOGUE AFUA_8G04150)-RELATED"/>
    <property type="match status" value="1"/>
</dbReference>
<protein>
    <submittedName>
        <fullName evidence="9">MFS general substrate transporter</fullName>
    </submittedName>
</protein>
<gene>
    <name evidence="9" type="ORF">K470DRAFT_258044</name>
</gene>
<evidence type="ECO:0000256" key="3">
    <source>
        <dbReference type="ARBA" id="ARBA00022692"/>
    </source>
</evidence>
<dbReference type="Proteomes" id="UP000799421">
    <property type="component" value="Unassembled WGS sequence"/>
</dbReference>
<dbReference type="InterPro" id="IPR036259">
    <property type="entry name" value="MFS_trans_sf"/>
</dbReference>
<reference evidence="9" key="1">
    <citation type="journal article" date="2020" name="Stud. Mycol.">
        <title>101 Dothideomycetes genomes: a test case for predicting lifestyles and emergence of pathogens.</title>
        <authorList>
            <person name="Haridas S."/>
            <person name="Albert R."/>
            <person name="Binder M."/>
            <person name="Bloem J."/>
            <person name="Labutti K."/>
            <person name="Salamov A."/>
            <person name="Andreopoulos B."/>
            <person name="Baker S."/>
            <person name="Barry K."/>
            <person name="Bills G."/>
            <person name="Bluhm B."/>
            <person name="Cannon C."/>
            <person name="Castanera R."/>
            <person name="Culley D."/>
            <person name="Daum C."/>
            <person name="Ezra D."/>
            <person name="Gonzalez J."/>
            <person name="Henrissat B."/>
            <person name="Kuo A."/>
            <person name="Liang C."/>
            <person name="Lipzen A."/>
            <person name="Lutzoni F."/>
            <person name="Magnuson J."/>
            <person name="Mondo S."/>
            <person name="Nolan M."/>
            <person name="Ohm R."/>
            <person name="Pangilinan J."/>
            <person name="Park H.-J."/>
            <person name="Ramirez L."/>
            <person name="Alfaro M."/>
            <person name="Sun H."/>
            <person name="Tritt A."/>
            <person name="Yoshinaga Y."/>
            <person name="Zwiers L.-H."/>
            <person name="Turgeon B."/>
            <person name="Goodwin S."/>
            <person name="Spatafora J."/>
            <person name="Crous P."/>
            <person name="Grigoriev I."/>
        </authorList>
    </citation>
    <scope>NUCLEOTIDE SEQUENCE</scope>
    <source>
        <strain evidence="9">CBS 480.64</strain>
    </source>
</reference>
<dbReference type="SUPFAM" id="SSF103473">
    <property type="entry name" value="MFS general substrate transporter"/>
    <property type="match status" value="1"/>
</dbReference>
<feature type="transmembrane region" description="Helical" evidence="7">
    <location>
        <begin position="420"/>
        <end position="438"/>
    </location>
</feature>
<dbReference type="PROSITE" id="PS50850">
    <property type="entry name" value="MFS"/>
    <property type="match status" value="1"/>
</dbReference>